<dbReference type="EMBL" id="JBEAFC010000004">
    <property type="protein sequence ID" value="KAL1559097.1"/>
    <property type="molecule type" value="Genomic_DNA"/>
</dbReference>
<evidence type="ECO:0000313" key="1">
    <source>
        <dbReference type="EMBL" id="KAL1559097.1"/>
    </source>
</evidence>
<dbReference type="AlphaFoldDB" id="A0ABD1HSB4"/>
<keyword evidence="2" id="KW-1185">Reference proteome</keyword>
<accession>A0ABD1HSB4</accession>
<proteinExistence type="predicted"/>
<evidence type="ECO:0000313" key="2">
    <source>
        <dbReference type="Proteomes" id="UP001567538"/>
    </source>
</evidence>
<dbReference type="Proteomes" id="UP001567538">
    <property type="component" value="Unassembled WGS sequence"/>
</dbReference>
<name>A0ABD1HSB4_SALDI</name>
<reference evidence="1 2" key="1">
    <citation type="submission" date="2024-06" db="EMBL/GenBank/DDBJ databases">
        <title>A chromosome level genome sequence of Diviner's sage (Salvia divinorum).</title>
        <authorList>
            <person name="Ford S.A."/>
            <person name="Ro D.-K."/>
            <person name="Ness R.W."/>
            <person name="Phillips M.A."/>
        </authorList>
    </citation>
    <scope>NUCLEOTIDE SEQUENCE [LARGE SCALE GENOMIC DNA]</scope>
    <source>
        <strain evidence="1">SAF-2024a</strain>
        <tissue evidence="1">Leaf</tissue>
    </source>
</reference>
<gene>
    <name evidence="1" type="ORF">AAHA92_09480</name>
</gene>
<sequence length="114" mass="13001">MIISFSSHSGWPRIGKRIVERLIQGREIFPYQSSNLCPYFMGSLSNNGESPEITYKNIDESEGVRGVPDRERDRNGSCLCKTNDDNEPDFQNWAAAHNNELKLEFLEESMTPST</sequence>
<protein>
    <submittedName>
        <fullName evidence="1">Uncharacterized protein</fullName>
    </submittedName>
</protein>
<organism evidence="1 2">
    <name type="scientific">Salvia divinorum</name>
    <name type="common">Maria pastora</name>
    <name type="synonym">Diviner's sage</name>
    <dbReference type="NCBI Taxonomy" id="28513"/>
    <lineage>
        <taxon>Eukaryota</taxon>
        <taxon>Viridiplantae</taxon>
        <taxon>Streptophyta</taxon>
        <taxon>Embryophyta</taxon>
        <taxon>Tracheophyta</taxon>
        <taxon>Spermatophyta</taxon>
        <taxon>Magnoliopsida</taxon>
        <taxon>eudicotyledons</taxon>
        <taxon>Gunneridae</taxon>
        <taxon>Pentapetalae</taxon>
        <taxon>asterids</taxon>
        <taxon>lamiids</taxon>
        <taxon>Lamiales</taxon>
        <taxon>Lamiaceae</taxon>
        <taxon>Nepetoideae</taxon>
        <taxon>Mentheae</taxon>
        <taxon>Salviinae</taxon>
        <taxon>Salvia</taxon>
        <taxon>Salvia subgen. Calosphace</taxon>
    </lineage>
</organism>
<comment type="caution">
    <text evidence="1">The sequence shown here is derived from an EMBL/GenBank/DDBJ whole genome shotgun (WGS) entry which is preliminary data.</text>
</comment>